<feature type="compositionally biased region" description="Low complexity" evidence="1">
    <location>
        <begin position="1"/>
        <end position="35"/>
    </location>
</feature>
<gene>
    <name evidence="2" type="ORF">CC85DRAFT_286004</name>
</gene>
<feature type="compositionally biased region" description="Low complexity" evidence="1">
    <location>
        <begin position="89"/>
        <end position="99"/>
    </location>
</feature>
<reference evidence="2 3" key="1">
    <citation type="submission" date="2015-03" db="EMBL/GenBank/DDBJ databases">
        <title>Genomics and transcriptomics of the oil-accumulating basidiomycete yeast T. oleaginosus allow insights into substrate utilization and the diverse evolutionary trajectories of mating systems in fungi.</title>
        <authorList>
            <consortium name="DOE Joint Genome Institute"/>
            <person name="Kourist R."/>
            <person name="Kracht O."/>
            <person name="Bracharz F."/>
            <person name="Lipzen A."/>
            <person name="Nolan M."/>
            <person name="Ohm R."/>
            <person name="Grigoriev I."/>
            <person name="Sun S."/>
            <person name="Heitman J."/>
            <person name="Bruck T."/>
            <person name="Nowrousian M."/>
        </authorList>
    </citation>
    <scope>NUCLEOTIDE SEQUENCE [LARGE SCALE GENOMIC DNA]</scope>
    <source>
        <strain evidence="2 3">IBC0246</strain>
    </source>
</reference>
<organism evidence="2 3">
    <name type="scientific">Cutaneotrichosporon oleaginosum</name>
    <dbReference type="NCBI Taxonomy" id="879819"/>
    <lineage>
        <taxon>Eukaryota</taxon>
        <taxon>Fungi</taxon>
        <taxon>Dikarya</taxon>
        <taxon>Basidiomycota</taxon>
        <taxon>Agaricomycotina</taxon>
        <taxon>Tremellomycetes</taxon>
        <taxon>Trichosporonales</taxon>
        <taxon>Trichosporonaceae</taxon>
        <taxon>Cutaneotrichosporon</taxon>
    </lineage>
</organism>
<evidence type="ECO:0000256" key="1">
    <source>
        <dbReference type="SAM" id="MobiDB-lite"/>
    </source>
</evidence>
<feature type="region of interest" description="Disordered" evidence="1">
    <location>
        <begin position="1"/>
        <end position="54"/>
    </location>
</feature>
<protein>
    <submittedName>
        <fullName evidence="2">Uncharacterized protein</fullName>
    </submittedName>
</protein>
<dbReference type="EMBL" id="KQ087211">
    <property type="protein sequence ID" value="KLT41913.1"/>
    <property type="molecule type" value="Genomic_DNA"/>
</dbReference>
<dbReference type="RefSeq" id="XP_018278404.1">
    <property type="nucleotide sequence ID" value="XM_018423349.1"/>
</dbReference>
<keyword evidence="3" id="KW-1185">Reference proteome</keyword>
<dbReference type="GeneID" id="28983952"/>
<evidence type="ECO:0000313" key="2">
    <source>
        <dbReference type="EMBL" id="KLT41913.1"/>
    </source>
</evidence>
<name>A0A0J0XLE8_9TREE</name>
<proteinExistence type="predicted"/>
<accession>A0A0J0XLE8</accession>
<dbReference type="AlphaFoldDB" id="A0A0J0XLE8"/>
<sequence length="154" mass="17056">MTSAVAAATEASSIFTAASFTSHFPPVTSTTTLKPPQKPPRKPKTRGRITRGRVVPAKRITERTLVWPGLRERIAAEEVRRSQLPRRGSSSTPSSSDPSTPEDKDLPHDMSIFLESSTDDIEPNEFRIPRWDCVDFGALKREFNKKFALGGTCT</sequence>
<feature type="region of interest" description="Disordered" evidence="1">
    <location>
        <begin position="77"/>
        <end position="118"/>
    </location>
</feature>
<dbReference type="Proteomes" id="UP000053611">
    <property type="component" value="Unassembled WGS sequence"/>
</dbReference>
<feature type="compositionally biased region" description="Basic residues" evidence="1">
    <location>
        <begin position="39"/>
        <end position="51"/>
    </location>
</feature>
<evidence type="ECO:0000313" key="3">
    <source>
        <dbReference type="Proteomes" id="UP000053611"/>
    </source>
</evidence>